<dbReference type="SMART" id="SM00315">
    <property type="entry name" value="RGS"/>
    <property type="match status" value="1"/>
</dbReference>
<dbReference type="WBParaSite" id="EVEC_0000889901-mRNA-1">
    <property type="protein sequence ID" value="EVEC_0000889901-mRNA-1"/>
    <property type="gene ID" value="EVEC_0000889901"/>
</dbReference>
<dbReference type="GO" id="GO:0009968">
    <property type="term" value="P:negative regulation of signal transduction"/>
    <property type="evidence" value="ECO:0007669"/>
    <property type="project" value="UniProtKB-KW"/>
</dbReference>
<feature type="domain" description="RGS" evidence="3">
    <location>
        <begin position="323"/>
        <end position="440"/>
    </location>
</feature>
<dbReference type="SMART" id="SM00224">
    <property type="entry name" value="GGL"/>
    <property type="match status" value="1"/>
</dbReference>
<dbReference type="OrthoDB" id="196547at2759"/>
<dbReference type="PROSITE" id="PS50186">
    <property type="entry name" value="DEP"/>
    <property type="match status" value="1"/>
</dbReference>
<feature type="region of interest" description="Disordered" evidence="2">
    <location>
        <begin position="459"/>
        <end position="488"/>
    </location>
</feature>
<dbReference type="STRING" id="51028.A0A158QBA8"/>
<reference evidence="7" key="1">
    <citation type="submission" date="2016-04" db="UniProtKB">
        <authorList>
            <consortium name="WormBaseParasite"/>
        </authorList>
    </citation>
    <scope>IDENTIFICATION</scope>
</reference>
<dbReference type="GO" id="GO:0043005">
    <property type="term" value="C:neuron projection"/>
    <property type="evidence" value="ECO:0007669"/>
    <property type="project" value="TreeGrafter"/>
</dbReference>
<dbReference type="GO" id="GO:0005886">
    <property type="term" value="C:plasma membrane"/>
    <property type="evidence" value="ECO:0007669"/>
    <property type="project" value="TreeGrafter"/>
</dbReference>
<feature type="compositionally biased region" description="Polar residues" evidence="2">
    <location>
        <begin position="461"/>
        <end position="471"/>
    </location>
</feature>
<dbReference type="Gene3D" id="1.10.1240.60">
    <property type="match status" value="1"/>
</dbReference>
<name>A0A158QBA8_ENTVE</name>
<dbReference type="Pfam" id="PF00615">
    <property type="entry name" value="RGS"/>
    <property type="match status" value="1"/>
</dbReference>
<dbReference type="InterPro" id="IPR016137">
    <property type="entry name" value="RGS"/>
</dbReference>
<dbReference type="EMBL" id="UXUI01009381">
    <property type="protein sequence ID" value="VDD93600.1"/>
    <property type="molecule type" value="Genomic_DNA"/>
</dbReference>
<gene>
    <name evidence="5" type="ORF">EVEC_LOCUS8351</name>
</gene>
<dbReference type="PANTHER" id="PTHR45746:SF5">
    <property type="entry name" value="REGULATOR OF G-PROTEIN SIGNALING 7"/>
    <property type="match status" value="1"/>
</dbReference>
<dbReference type="InterPro" id="IPR044926">
    <property type="entry name" value="RGS_subdomain_2"/>
</dbReference>
<evidence type="ECO:0000259" key="3">
    <source>
        <dbReference type="PROSITE" id="PS50132"/>
    </source>
</evidence>
<dbReference type="InterPro" id="IPR000591">
    <property type="entry name" value="DEP_dom"/>
</dbReference>
<dbReference type="InterPro" id="IPR040759">
    <property type="entry name" value="RGS_DHEX"/>
</dbReference>
<dbReference type="SMART" id="SM01224">
    <property type="entry name" value="G_gamma"/>
    <property type="match status" value="1"/>
</dbReference>
<dbReference type="Gene3D" id="1.10.167.10">
    <property type="entry name" value="Regulator of G-protein Signalling 4, domain 2"/>
    <property type="match status" value="1"/>
</dbReference>
<dbReference type="PROSITE" id="PS50132">
    <property type="entry name" value="RGS"/>
    <property type="match status" value="1"/>
</dbReference>
<dbReference type="Pfam" id="PF18148">
    <property type="entry name" value="RGS_DHEX"/>
    <property type="match status" value="1"/>
</dbReference>
<proteinExistence type="predicted"/>
<dbReference type="PANTHER" id="PTHR45746">
    <property type="entry name" value="LP21163P"/>
    <property type="match status" value="1"/>
</dbReference>
<evidence type="ECO:0000256" key="2">
    <source>
        <dbReference type="SAM" id="MobiDB-lite"/>
    </source>
</evidence>
<dbReference type="InterPro" id="IPR036305">
    <property type="entry name" value="RGS_sf"/>
</dbReference>
<accession>A0A158QBA8</accession>
<evidence type="ECO:0000256" key="1">
    <source>
        <dbReference type="ARBA" id="ARBA00022700"/>
    </source>
</evidence>
<dbReference type="GO" id="GO:0008277">
    <property type="term" value="P:regulation of G protein-coupled receptor signaling pathway"/>
    <property type="evidence" value="ECO:0007669"/>
    <property type="project" value="InterPro"/>
</dbReference>
<dbReference type="InterPro" id="IPR015898">
    <property type="entry name" value="G-protein_gamma-like_dom"/>
</dbReference>
<dbReference type="GO" id="GO:0005096">
    <property type="term" value="F:GTPase activator activity"/>
    <property type="evidence" value="ECO:0007669"/>
    <property type="project" value="TreeGrafter"/>
</dbReference>
<dbReference type="PRINTS" id="PR01301">
    <property type="entry name" value="RGSPROTEIN"/>
</dbReference>
<keyword evidence="1" id="KW-0734">Signal transduction inhibitor</keyword>
<dbReference type="InterPro" id="IPR047016">
    <property type="entry name" value="RGS6/7/9/11"/>
</dbReference>
<evidence type="ECO:0000259" key="4">
    <source>
        <dbReference type="PROSITE" id="PS50186"/>
    </source>
</evidence>
<keyword evidence="6" id="KW-1185">Reference proteome</keyword>
<dbReference type="InterPro" id="IPR036390">
    <property type="entry name" value="WH_DNA-bd_sf"/>
</dbReference>
<dbReference type="InterPro" id="IPR047017">
    <property type="entry name" value="RGS6/7/9/11_DHEX_sf"/>
</dbReference>
<evidence type="ECO:0000313" key="7">
    <source>
        <dbReference type="WBParaSite" id="EVEC_0000889901-mRNA-1"/>
    </source>
</evidence>
<dbReference type="Proteomes" id="UP000274131">
    <property type="component" value="Unassembled WGS sequence"/>
</dbReference>
<evidence type="ECO:0000313" key="6">
    <source>
        <dbReference type="Proteomes" id="UP000274131"/>
    </source>
</evidence>
<feature type="domain" description="DEP" evidence="4">
    <location>
        <begin position="42"/>
        <end position="132"/>
    </location>
</feature>
<protein>
    <submittedName>
        <fullName evidence="7">Regulator of G-protein signaling 7</fullName>
    </submittedName>
</protein>
<dbReference type="AlphaFoldDB" id="A0A158QBA8"/>
<dbReference type="GO" id="GO:0035556">
    <property type="term" value="P:intracellular signal transduction"/>
    <property type="evidence" value="ECO:0007669"/>
    <property type="project" value="InterPro"/>
</dbReference>
<dbReference type="GO" id="GO:0007186">
    <property type="term" value="P:G protein-coupled receptor signaling pathway"/>
    <property type="evidence" value="ECO:0007669"/>
    <property type="project" value="InterPro"/>
</dbReference>
<dbReference type="SUPFAM" id="SSF46785">
    <property type="entry name" value="Winged helix' DNA-binding domain"/>
    <property type="match status" value="1"/>
</dbReference>
<organism evidence="7">
    <name type="scientific">Enterobius vermicularis</name>
    <name type="common">Human pinworm</name>
    <dbReference type="NCBI Taxonomy" id="51028"/>
    <lineage>
        <taxon>Eukaryota</taxon>
        <taxon>Metazoa</taxon>
        <taxon>Ecdysozoa</taxon>
        <taxon>Nematoda</taxon>
        <taxon>Chromadorea</taxon>
        <taxon>Rhabditida</taxon>
        <taxon>Spirurina</taxon>
        <taxon>Oxyuridomorpha</taxon>
        <taxon>Oxyuroidea</taxon>
        <taxon>Oxyuridae</taxon>
        <taxon>Enterobius</taxon>
    </lineage>
</organism>
<dbReference type="Gene3D" id="1.10.10.10">
    <property type="entry name" value="Winged helix-like DNA-binding domain superfamily/Winged helix DNA-binding domain"/>
    <property type="match status" value="1"/>
</dbReference>
<sequence>MASEFSLLADSIEAYPQMATAGPSGTFVFHGVSDANKETVEKLNGLMLRVLAVAPVSEHTHFRVKAPRSILGQEFVATLKQVVVLQEVAPCPDFEEAEHLATMLLRYGFVYPIFEEDLLNVRNDGTLYRIQRPYFWPWTSKVVSNIEYAIFLHKRVLRSDRHGLNEEEAECYNLYLELLGHQWRFVTEQAELRLKSHKKKEKIERVIYDSDERAFWRLRKPGSNALEEPPNKILKKLRKPTAEMLKKEIEIMEKALRNKPWLQAEPSQQRMITTVTQMQQFDPMFSPPQPSNPWISDDPTYFALNSDTADIPTESKVREWTVGFKFLMFNKMGRQAFESFLETEFSRENIRFWNAVQDLKRAPIRLVDEKVQQIYDEFMAPDGKSPINVEISTREQVERMLRDGKRKRYAFSAAEDDIYYLMERDAYPRFVRSDFYKDLLKSAQQPGSRRTWKNLLKSKTKSLQPSVSQQKAQREEESQESPSTDSVAAAWVQQLKLEETGISEQSE</sequence>
<reference evidence="5 6" key="2">
    <citation type="submission" date="2018-10" db="EMBL/GenBank/DDBJ databases">
        <authorList>
            <consortium name="Pathogen Informatics"/>
        </authorList>
    </citation>
    <scope>NUCLEOTIDE SEQUENCE [LARGE SCALE GENOMIC DNA]</scope>
</reference>
<evidence type="ECO:0000313" key="5">
    <source>
        <dbReference type="EMBL" id="VDD93600.1"/>
    </source>
</evidence>
<dbReference type="SUPFAM" id="SSF48097">
    <property type="entry name" value="Regulator of G-protein signaling, RGS"/>
    <property type="match status" value="1"/>
</dbReference>
<dbReference type="GO" id="GO:0005737">
    <property type="term" value="C:cytoplasm"/>
    <property type="evidence" value="ECO:0007669"/>
    <property type="project" value="TreeGrafter"/>
</dbReference>
<dbReference type="InterPro" id="IPR036388">
    <property type="entry name" value="WH-like_DNA-bd_sf"/>
</dbReference>